<dbReference type="RefSeq" id="WP_201724349.1">
    <property type="nucleotide sequence ID" value="NZ_LUUB01000133.1"/>
</dbReference>
<name>A0A176Y846_9BRAD</name>
<dbReference type="Proteomes" id="UP000076959">
    <property type="component" value="Unassembled WGS sequence"/>
</dbReference>
<comment type="caution">
    <text evidence="1">The sequence shown here is derived from an EMBL/GenBank/DDBJ whole genome shotgun (WGS) entry which is preliminary data.</text>
</comment>
<evidence type="ECO:0000313" key="1">
    <source>
        <dbReference type="EMBL" id="OAE95911.1"/>
    </source>
</evidence>
<evidence type="ECO:0000313" key="2">
    <source>
        <dbReference type="Proteomes" id="UP000076959"/>
    </source>
</evidence>
<reference evidence="1 2" key="1">
    <citation type="submission" date="2016-03" db="EMBL/GenBank/DDBJ databases">
        <title>Draft Genome Sequence of the Strain BR 10245 (Bradyrhizobium sp.) isolated from nodules of Centrolobium paraense.</title>
        <authorList>
            <person name="Simoes-Araujo J.L.Sr."/>
            <person name="Barauna A.C."/>
            <person name="Silva K."/>
            <person name="Zilli J.E."/>
        </authorList>
    </citation>
    <scope>NUCLEOTIDE SEQUENCE [LARGE SCALE GENOMIC DNA]</scope>
    <source>
        <strain evidence="1 2">BR 10245</strain>
    </source>
</reference>
<gene>
    <name evidence="1" type="ORF">AYJ54_37090</name>
</gene>
<organism evidence="1 2">
    <name type="scientific">Bradyrhizobium centrolobii</name>
    <dbReference type="NCBI Taxonomy" id="1505087"/>
    <lineage>
        <taxon>Bacteria</taxon>
        <taxon>Pseudomonadati</taxon>
        <taxon>Pseudomonadota</taxon>
        <taxon>Alphaproteobacteria</taxon>
        <taxon>Hyphomicrobiales</taxon>
        <taxon>Nitrobacteraceae</taxon>
        <taxon>Bradyrhizobium</taxon>
    </lineage>
</organism>
<accession>A0A176Y846</accession>
<dbReference type="EMBL" id="LUUB01000133">
    <property type="protein sequence ID" value="OAE95911.1"/>
    <property type="molecule type" value="Genomic_DNA"/>
</dbReference>
<proteinExistence type="predicted"/>
<protein>
    <submittedName>
        <fullName evidence="1">Uncharacterized protein</fullName>
    </submittedName>
</protein>
<dbReference type="AlphaFoldDB" id="A0A176Y846"/>
<sequence>MVLSGAPQTAPPPHWEIRPLTASDMAGCEGLHESVHGYTRTNELRDALATGAPIVVLRDRRVRAPARRAALFRWCLMQGYRAIRPMTLMAIGEYREPQGSYFPSVLY</sequence>
<keyword evidence="2" id="KW-1185">Reference proteome</keyword>